<sequence>MALIGQKSRKLFEIVILGRASQLRLIYPVGLLLRHLEKERNTRLHTAISRSAQSLIADISLTIRSKLDSLSRSQRILPTTVSFLTTWFEVFH</sequence>
<evidence type="ECO:0000313" key="1">
    <source>
        <dbReference type="EMBL" id="RID46947.1"/>
    </source>
</evidence>
<dbReference type="EMBL" id="CM010636">
    <property type="protein sequence ID" value="RID46947.1"/>
    <property type="molecule type" value="Genomic_DNA"/>
</dbReference>
<accession>A0A397Y152</accession>
<proteinExistence type="predicted"/>
<name>A0A397Y152_BRACM</name>
<reference evidence="1 2" key="1">
    <citation type="submission" date="2018-06" db="EMBL/GenBank/DDBJ databases">
        <title>WGS assembly of Brassica rapa FPsc.</title>
        <authorList>
            <person name="Bowman J."/>
            <person name="Kohchi T."/>
            <person name="Yamato K."/>
            <person name="Jenkins J."/>
            <person name="Shu S."/>
            <person name="Ishizaki K."/>
            <person name="Yamaoka S."/>
            <person name="Nishihama R."/>
            <person name="Nakamura Y."/>
            <person name="Berger F."/>
            <person name="Adam C."/>
            <person name="Aki S."/>
            <person name="Althoff F."/>
            <person name="Araki T."/>
            <person name="Arteaga-Vazquez M."/>
            <person name="Balasubrmanian S."/>
            <person name="Bauer D."/>
            <person name="Boehm C."/>
            <person name="Briginshaw L."/>
            <person name="Caballero-Perez J."/>
            <person name="Catarino B."/>
            <person name="Chen F."/>
            <person name="Chiyoda S."/>
            <person name="Chovatia M."/>
            <person name="Davies K."/>
            <person name="Delmans M."/>
            <person name="Demura T."/>
            <person name="Dierschke T."/>
            <person name="Dolan L."/>
            <person name="Dorantes-Acosta A."/>
            <person name="Eklund D."/>
            <person name="Florent S."/>
            <person name="Flores-Sandoval E."/>
            <person name="Fujiyama A."/>
            <person name="Fukuzawa H."/>
            <person name="Galik B."/>
            <person name="Grimanelli D."/>
            <person name="Grimwood J."/>
            <person name="Grossniklaus U."/>
            <person name="Hamada T."/>
            <person name="Haseloff J."/>
            <person name="Hetherington A."/>
            <person name="Higo A."/>
            <person name="Hirakawa Y."/>
            <person name="Hundley H."/>
            <person name="Ikeda Y."/>
            <person name="Inoue K."/>
            <person name="Inoue S."/>
            <person name="Ishida S."/>
            <person name="Jia Q."/>
            <person name="Kakita M."/>
            <person name="Kanazawa T."/>
            <person name="Kawai Y."/>
            <person name="Kawashima T."/>
            <person name="Kennedy M."/>
            <person name="Kinose K."/>
            <person name="Kinoshita T."/>
            <person name="Kohara Y."/>
            <person name="Koide E."/>
            <person name="Komatsu K."/>
            <person name="Kopischke S."/>
            <person name="Kubo M."/>
            <person name="Kyozuka J."/>
            <person name="Lagercrantz U."/>
            <person name="Lin S."/>
            <person name="Lindquist E."/>
            <person name="Lipzen A."/>
            <person name="Lu C."/>
            <person name="Luna E."/>
            <person name="Martienssen R."/>
            <person name="Minamino N."/>
            <person name="Mizutani M."/>
            <person name="Mizutani M."/>
            <person name="Mochizuki N."/>
            <person name="Monte I."/>
            <person name="Mosher R."/>
            <person name="Nagasaki H."/>
            <person name="Nakagami H."/>
            <person name="Naramoto S."/>
            <person name="Nishitani K."/>
            <person name="Ohtani M."/>
            <person name="Okamoto T."/>
            <person name="Okumura M."/>
            <person name="Phillips J."/>
            <person name="Pollak B."/>
            <person name="Reinders A."/>
            <person name="Roevekamp M."/>
            <person name="Sano R."/>
            <person name="Sawa S."/>
            <person name="Schmid M."/>
            <person name="Shirakawa M."/>
            <person name="Solano R."/>
            <person name="Spunde A."/>
            <person name="Suetsugu N."/>
            <person name="Sugano S."/>
            <person name="Sugiyama A."/>
            <person name="Sun R."/>
            <person name="Suzuki Y."/>
            <person name="Takenaka M."/>
            <person name="Takezawa D."/>
            <person name="Tomogane H."/>
            <person name="Tsuzuki M."/>
            <person name="Ueda T."/>
            <person name="Umeda M."/>
            <person name="Ward J."/>
            <person name="Watanabe Y."/>
            <person name="Yazaki K."/>
            <person name="Yokoyama R."/>
            <person name="Yoshitake Y."/>
            <person name="Yotsui I."/>
            <person name="Zachgo S."/>
            <person name="Schmutz J."/>
        </authorList>
    </citation>
    <scope>NUCLEOTIDE SEQUENCE [LARGE SCALE GENOMIC DNA]</scope>
    <source>
        <strain evidence="2">cv. B-3</strain>
    </source>
</reference>
<evidence type="ECO:0000313" key="2">
    <source>
        <dbReference type="Proteomes" id="UP000264353"/>
    </source>
</evidence>
<dbReference type="Proteomes" id="UP000264353">
    <property type="component" value="Chromosome A9"/>
</dbReference>
<protein>
    <submittedName>
        <fullName evidence="1">Uncharacterized protein</fullName>
    </submittedName>
</protein>
<dbReference type="AlphaFoldDB" id="A0A397Y152"/>
<organism evidence="1 2">
    <name type="scientific">Brassica campestris</name>
    <name type="common">Field mustard</name>
    <dbReference type="NCBI Taxonomy" id="3711"/>
    <lineage>
        <taxon>Eukaryota</taxon>
        <taxon>Viridiplantae</taxon>
        <taxon>Streptophyta</taxon>
        <taxon>Embryophyta</taxon>
        <taxon>Tracheophyta</taxon>
        <taxon>Spermatophyta</taxon>
        <taxon>Magnoliopsida</taxon>
        <taxon>eudicotyledons</taxon>
        <taxon>Gunneridae</taxon>
        <taxon>Pentapetalae</taxon>
        <taxon>rosids</taxon>
        <taxon>malvids</taxon>
        <taxon>Brassicales</taxon>
        <taxon>Brassicaceae</taxon>
        <taxon>Brassiceae</taxon>
        <taxon>Brassica</taxon>
    </lineage>
</organism>
<gene>
    <name evidence="1" type="ORF">BRARA_I03582</name>
</gene>